<name>A0ABW6DYW8_9ACTN</name>
<dbReference type="RefSeq" id="WP_141760730.1">
    <property type="nucleotide sequence ID" value="NZ_JBHVRE010000048.1"/>
</dbReference>
<dbReference type="EMBL" id="JBHXPM010000016">
    <property type="protein sequence ID" value="MFD3957936.1"/>
    <property type="molecule type" value="Genomic_DNA"/>
</dbReference>
<organism evidence="1 2">
    <name type="scientific">Streptomyces bacillaris</name>
    <dbReference type="NCBI Taxonomy" id="68179"/>
    <lineage>
        <taxon>Bacteria</taxon>
        <taxon>Bacillati</taxon>
        <taxon>Actinomycetota</taxon>
        <taxon>Actinomycetes</taxon>
        <taxon>Kitasatosporales</taxon>
        <taxon>Streptomycetaceae</taxon>
        <taxon>Streptomyces</taxon>
    </lineage>
</organism>
<dbReference type="Proteomes" id="UP001598300">
    <property type="component" value="Unassembled WGS sequence"/>
</dbReference>
<proteinExistence type="predicted"/>
<gene>
    <name evidence="1" type="ORF">ACFWR3_17895</name>
</gene>
<accession>A0ABW6DYW8</accession>
<evidence type="ECO:0000313" key="1">
    <source>
        <dbReference type="EMBL" id="MFD3957936.1"/>
    </source>
</evidence>
<keyword evidence="2" id="KW-1185">Reference proteome</keyword>
<comment type="caution">
    <text evidence="1">The sequence shown here is derived from an EMBL/GenBank/DDBJ whole genome shotgun (WGS) entry which is preliminary data.</text>
</comment>
<protein>
    <submittedName>
        <fullName evidence="1">Uncharacterized protein</fullName>
    </submittedName>
</protein>
<evidence type="ECO:0000313" key="2">
    <source>
        <dbReference type="Proteomes" id="UP001598300"/>
    </source>
</evidence>
<sequence length="115" mass="12770">MSGKSISLDLKSKGWKSASGVSETLGFLDLLAVCSGWMVRLTENPSAGLVLMTLTQMSAELEEPSYLWVEFPDETQERVFCEAVDNLRERDDVSPAVILEILRAEGFSVHTEYPN</sequence>
<reference evidence="1 2" key="1">
    <citation type="submission" date="2024-09" db="EMBL/GenBank/DDBJ databases">
        <title>The Natural Products Discovery Center: Release of the First 8490 Sequenced Strains for Exploring Actinobacteria Biosynthetic Diversity.</title>
        <authorList>
            <person name="Kalkreuter E."/>
            <person name="Kautsar S.A."/>
            <person name="Yang D."/>
            <person name="Bader C.D."/>
            <person name="Teijaro C.N."/>
            <person name="Fluegel L."/>
            <person name="Davis C.M."/>
            <person name="Simpson J.R."/>
            <person name="Lauterbach L."/>
            <person name="Steele A.D."/>
            <person name="Gui C."/>
            <person name="Meng S."/>
            <person name="Li G."/>
            <person name="Viehrig K."/>
            <person name="Ye F."/>
            <person name="Su P."/>
            <person name="Kiefer A.F."/>
            <person name="Nichols A."/>
            <person name="Cepeda A.J."/>
            <person name="Yan W."/>
            <person name="Fan B."/>
            <person name="Jiang Y."/>
            <person name="Adhikari A."/>
            <person name="Zheng C.-J."/>
            <person name="Schuster L."/>
            <person name="Cowan T.M."/>
            <person name="Smanski M.J."/>
            <person name="Chevrette M.G."/>
            <person name="De Carvalho L.P.S."/>
            <person name="Shen B."/>
        </authorList>
    </citation>
    <scope>NUCLEOTIDE SEQUENCE [LARGE SCALE GENOMIC DNA]</scope>
    <source>
        <strain evidence="1 2">NPDC058584</strain>
    </source>
</reference>